<name>A0A5D3FV63_9BACE</name>
<dbReference type="Pfam" id="PF12833">
    <property type="entry name" value="HTH_18"/>
    <property type="match status" value="1"/>
</dbReference>
<keyword evidence="18" id="KW-1185">Reference proteome</keyword>
<dbReference type="Proteomes" id="UP000324383">
    <property type="component" value="Unassembled WGS sequence"/>
</dbReference>
<keyword evidence="11" id="KW-0804">Transcription</keyword>
<evidence type="ECO:0000256" key="7">
    <source>
        <dbReference type="ARBA" id="ARBA00022840"/>
    </source>
</evidence>
<keyword evidence="3 12" id="KW-0597">Phosphoprotein</keyword>
<dbReference type="PROSITE" id="PS50110">
    <property type="entry name" value="RESPONSE_REGULATORY"/>
    <property type="match status" value="1"/>
</dbReference>
<dbReference type="CDD" id="cd00082">
    <property type="entry name" value="HisKA"/>
    <property type="match status" value="1"/>
</dbReference>
<evidence type="ECO:0000259" key="15">
    <source>
        <dbReference type="PROSITE" id="PS50109"/>
    </source>
</evidence>
<dbReference type="SMART" id="SM00387">
    <property type="entry name" value="HATPase_c"/>
    <property type="match status" value="1"/>
</dbReference>
<keyword evidence="5" id="KW-0547">Nucleotide-binding</keyword>
<reference evidence="17 18" key="1">
    <citation type="submission" date="2019-07" db="EMBL/GenBank/DDBJ databases">
        <title>Draft Genome Sequences of Bacteroides pyogenes Strains Isolated from the Uterus Holstein Dairy Cows with Metritis.</title>
        <authorList>
            <person name="Cunha F."/>
            <person name="Galvao K.N."/>
            <person name="Jeon S.J."/>
            <person name="Jeong K.C."/>
        </authorList>
    </citation>
    <scope>NUCLEOTIDE SEQUENCE [LARGE SCALE GENOMIC DNA]</scope>
    <source>
        <strain evidence="17 18">KG-31</strain>
    </source>
</reference>
<feature type="domain" description="Histidine kinase" evidence="15">
    <location>
        <begin position="790"/>
        <end position="1005"/>
    </location>
</feature>
<dbReference type="GO" id="GO:0000155">
    <property type="term" value="F:phosphorelay sensor kinase activity"/>
    <property type="evidence" value="ECO:0007669"/>
    <property type="project" value="InterPro"/>
</dbReference>
<dbReference type="InterPro" id="IPR011123">
    <property type="entry name" value="Y_Y_Y"/>
</dbReference>
<comment type="caution">
    <text evidence="17">The sequence shown here is derived from an EMBL/GenBank/DDBJ whole genome shotgun (WGS) entry which is preliminary data.</text>
</comment>
<dbReference type="PROSITE" id="PS01124">
    <property type="entry name" value="HTH_ARAC_FAMILY_2"/>
    <property type="match status" value="1"/>
</dbReference>
<sequence length="1293" mass="148149">MKARILLLLWFQCCILSLYADRLPYYHLKQLSIREGLPSSVTSLYDDQNGALWIGTTQGVYRFNGTRIKKYPLPTPLRQGTHYISKIQGDNQNRTWVFTTKGVSYHEKGQDSLRTLLYRKRAVKASTLLADGDEVIIPTTDTLLTYSKDLSLTKTLPLKSSGTYIFDLLRYDTRHYLALTSRWELKIIDKYTGEVSSAPFSESTNVYCLYQDNEKSYWISYYGKGVKRYEQAGKLLAEYHTGNSDLSNDIVLDIKEWDKSIWLATDGGGVNVIYPETGEVEVLSTQTNRDFPANSVACLLQSDNHMWIGMVREGVLGVEKGFITTYTTSVPNQPSGLSEKCPLYLWEDTDGAIWIGTDGGGINRFDPDTEQFTHYPRTFGEKIVSICPLTESTLLVSSFTKGLYLFNKKTGDYRRFVFPDRSIEEKLVGSGSPINLRVNSKKEIELYGSSVYRYLPSEHRMEPIIVNLKPLNTSWVYIGDHRSNPLFHDRSKVFRHNVSTKQFEMVFYEKDNQIMATDLDSSGILWIAGPNGVSRIEPDNGQKEDIKLPDGNDVITSLIADRDGVIWMGSLGVVYAYDSKKNHFIIYSEMDGVLPNDFLSKPVLETADGNIYMGGSEGLLRINKPLRPSTGLQLAAPVLQEVFLDGAAVAVAPSLELRVPHHFSSLDIHVQLKGADVFRKRIFRFRIKGLNDEYIETAQPFLSLHTLSPGDYRITTQCTQNDGSWSEESVLLDFEVMPPWWKQIWFIALCIGAGILLLVTLIHTHNRRMKHKLQEEERKIYKEKVRALININHELRTPLTLIYSPLKQLLNSRRIPREQQIKVQSAFKQARQMKNIIDMILNMRKMEVEENILRMSSTALNDWIRAILDDFREEFSMREITLGFEPDENIEEMYFDRNQCEIIINNLLTNAYKFSEEHSTVTVSTHLEKEGKYIRIAVKDEGEGLREEEIGHLFTRFYQGQHNIQGSGIGLSYAKQLVEMHGGSIRAKNNEGKGACFFFTLPYRRESTHIKSVPQAYLNAVAPPEDNSPAKAHNESDKQEKFHSILIVEDDRDLCNYLICHLQSIFKEVYEAHDGIEALPIIASRTPQLVLSDVRMPRMNGFELCRYIKQKPEMNYIPVILLTSCVDDAGMEEAFKLGAEAYVTKPFDMDLLLIQIQNILKNQKIVKKHYATIDIPEEEREELIPADEHFIIQLNRIINENIGNGEMDVNFIARQMGMSRASLYNKTKRMMKTGVNEHIIKCRMEHACRLLETTHLSINDVAEQCGFRHSRNFSTLFKNTFGESPSDYRKKKR</sequence>
<dbReference type="InterPro" id="IPR005467">
    <property type="entry name" value="His_kinase_dom"/>
</dbReference>
<dbReference type="SMART" id="SM00448">
    <property type="entry name" value="REC"/>
    <property type="match status" value="1"/>
</dbReference>
<comment type="catalytic activity">
    <reaction evidence="1">
        <text>ATP + protein L-histidine = ADP + protein N-phospho-L-histidine.</text>
        <dbReference type="EC" id="2.7.13.3"/>
    </reaction>
</comment>
<dbReference type="InterPro" id="IPR018062">
    <property type="entry name" value="HTH_AraC-typ_CS"/>
</dbReference>
<organism evidence="17 18">
    <name type="scientific">Bacteroides pyogenes</name>
    <dbReference type="NCBI Taxonomy" id="310300"/>
    <lineage>
        <taxon>Bacteria</taxon>
        <taxon>Pseudomonadati</taxon>
        <taxon>Bacteroidota</taxon>
        <taxon>Bacteroidia</taxon>
        <taxon>Bacteroidales</taxon>
        <taxon>Bacteroidaceae</taxon>
        <taxon>Bacteroides</taxon>
    </lineage>
</organism>
<dbReference type="InterPro" id="IPR013783">
    <property type="entry name" value="Ig-like_fold"/>
</dbReference>
<dbReference type="RefSeq" id="WP_148730124.1">
    <property type="nucleotide sequence ID" value="NZ_VKLW01000001.1"/>
</dbReference>
<protein>
    <recommendedName>
        <fullName evidence="2">histidine kinase</fullName>
        <ecNumber evidence="2">2.7.13.3</ecNumber>
    </recommendedName>
</protein>
<feature type="domain" description="Response regulatory" evidence="16">
    <location>
        <begin position="1044"/>
        <end position="1160"/>
    </location>
</feature>
<keyword evidence="13" id="KW-0812">Transmembrane</keyword>
<dbReference type="Gene3D" id="2.60.40.10">
    <property type="entry name" value="Immunoglobulins"/>
    <property type="match status" value="1"/>
</dbReference>
<dbReference type="InterPro" id="IPR009057">
    <property type="entry name" value="Homeodomain-like_sf"/>
</dbReference>
<gene>
    <name evidence="17" type="ORF">FNJ60_01060</name>
</gene>
<dbReference type="SUPFAM" id="SSF52172">
    <property type="entry name" value="CheY-like"/>
    <property type="match status" value="1"/>
</dbReference>
<keyword evidence="7" id="KW-0067">ATP-binding</keyword>
<evidence type="ECO:0000256" key="3">
    <source>
        <dbReference type="ARBA" id="ARBA00022553"/>
    </source>
</evidence>
<dbReference type="EC" id="2.7.13.3" evidence="2"/>
<dbReference type="Pfam" id="PF07494">
    <property type="entry name" value="Reg_prop"/>
    <property type="match status" value="1"/>
</dbReference>
<dbReference type="InterPro" id="IPR036890">
    <property type="entry name" value="HATPase_C_sf"/>
</dbReference>
<evidence type="ECO:0000256" key="11">
    <source>
        <dbReference type="ARBA" id="ARBA00023163"/>
    </source>
</evidence>
<dbReference type="Gene3D" id="1.10.10.60">
    <property type="entry name" value="Homeodomain-like"/>
    <property type="match status" value="1"/>
</dbReference>
<dbReference type="FunFam" id="3.30.565.10:FF:000037">
    <property type="entry name" value="Hybrid sensor histidine kinase/response regulator"/>
    <property type="match status" value="1"/>
</dbReference>
<dbReference type="Pfam" id="PF00072">
    <property type="entry name" value="Response_reg"/>
    <property type="match status" value="1"/>
</dbReference>
<evidence type="ECO:0000256" key="12">
    <source>
        <dbReference type="PROSITE-ProRule" id="PRU00169"/>
    </source>
</evidence>
<evidence type="ECO:0000313" key="18">
    <source>
        <dbReference type="Proteomes" id="UP000324383"/>
    </source>
</evidence>
<dbReference type="InterPro" id="IPR011006">
    <property type="entry name" value="CheY-like_superfamily"/>
</dbReference>
<keyword evidence="6" id="KW-0418">Kinase</keyword>
<dbReference type="Gene3D" id="2.130.10.10">
    <property type="entry name" value="YVTN repeat-like/Quinoprotein amine dehydrogenase"/>
    <property type="match status" value="2"/>
</dbReference>
<dbReference type="Gene3D" id="3.30.565.10">
    <property type="entry name" value="Histidine kinase-like ATPase, C-terminal domain"/>
    <property type="match status" value="1"/>
</dbReference>
<evidence type="ECO:0000256" key="5">
    <source>
        <dbReference type="ARBA" id="ARBA00022741"/>
    </source>
</evidence>
<keyword evidence="13" id="KW-1133">Transmembrane helix</keyword>
<dbReference type="InterPro" id="IPR003661">
    <property type="entry name" value="HisK_dim/P_dom"/>
</dbReference>
<dbReference type="Gene3D" id="1.10.287.130">
    <property type="match status" value="1"/>
</dbReference>
<keyword evidence="8" id="KW-0902">Two-component regulatory system</keyword>
<dbReference type="InterPro" id="IPR003594">
    <property type="entry name" value="HATPase_dom"/>
</dbReference>
<dbReference type="PANTHER" id="PTHR43547:SF2">
    <property type="entry name" value="HYBRID SIGNAL TRANSDUCTION HISTIDINE KINASE C"/>
    <property type="match status" value="1"/>
</dbReference>
<dbReference type="InterPro" id="IPR018060">
    <property type="entry name" value="HTH_AraC"/>
</dbReference>
<dbReference type="SUPFAM" id="SSF46689">
    <property type="entry name" value="Homeodomain-like"/>
    <property type="match status" value="1"/>
</dbReference>
<keyword evidence="13" id="KW-0472">Membrane</keyword>
<dbReference type="GO" id="GO:0003700">
    <property type="term" value="F:DNA-binding transcription factor activity"/>
    <property type="evidence" value="ECO:0007669"/>
    <property type="project" value="InterPro"/>
</dbReference>
<dbReference type="SMART" id="SM00342">
    <property type="entry name" value="HTH_ARAC"/>
    <property type="match status" value="1"/>
</dbReference>
<dbReference type="InterPro" id="IPR015943">
    <property type="entry name" value="WD40/YVTN_repeat-like_dom_sf"/>
</dbReference>
<dbReference type="SUPFAM" id="SSF47384">
    <property type="entry name" value="Homodimeric domain of signal transducing histidine kinase"/>
    <property type="match status" value="1"/>
</dbReference>
<dbReference type="InterPro" id="IPR036097">
    <property type="entry name" value="HisK_dim/P_sf"/>
</dbReference>
<dbReference type="PANTHER" id="PTHR43547">
    <property type="entry name" value="TWO-COMPONENT HISTIDINE KINASE"/>
    <property type="match status" value="1"/>
</dbReference>
<dbReference type="PROSITE" id="PS50109">
    <property type="entry name" value="HIS_KIN"/>
    <property type="match status" value="1"/>
</dbReference>
<accession>A0A5D3FV63</accession>
<evidence type="ECO:0000256" key="2">
    <source>
        <dbReference type="ARBA" id="ARBA00012438"/>
    </source>
</evidence>
<evidence type="ECO:0000256" key="8">
    <source>
        <dbReference type="ARBA" id="ARBA00023012"/>
    </source>
</evidence>
<dbReference type="Pfam" id="PF07495">
    <property type="entry name" value="Y_Y_Y"/>
    <property type="match status" value="1"/>
</dbReference>
<dbReference type="InterPro" id="IPR011047">
    <property type="entry name" value="Quinoprotein_ADH-like_sf"/>
</dbReference>
<dbReference type="PROSITE" id="PS00041">
    <property type="entry name" value="HTH_ARAC_FAMILY_1"/>
    <property type="match status" value="1"/>
</dbReference>
<dbReference type="EMBL" id="VKLW01000001">
    <property type="protein sequence ID" value="TYK35723.1"/>
    <property type="molecule type" value="Genomic_DNA"/>
</dbReference>
<dbReference type="SUPFAM" id="SSF63829">
    <property type="entry name" value="Calcium-dependent phosphotriesterase"/>
    <property type="match status" value="2"/>
</dbReference>
<proteinExistence type="predicted"/>
<dbReference type="InterPro" id="IPR001789">
    <property type="entry name" value="Sig_transdc_resp-reg_receiver"/>
</dbReference>
<evidence type="ECO:0000256" key="13">
    <source>
        <dbReference type="SAM" id="Phobius"/>
    </source>
</evidence>
<keyword evidence="10" id="KW-0238">DNA-binding</keyword>
<dbReference type="PRINTS" id="PR00344">
    <property type="entry name" value="BCTRLSENSOR"/>
</dbReference>
<dbReference type="Pfam" id="PF00512">
    <property type="entry name" value="HisKA"/>
    <property type="match status" value="1"/>
</dbReference>
<dbReference type="InterPro" id="IPR011110">
    <property type="entry name" value="Reg_prop"/>
</dbReference>
<keyword evidence="9" id="KW-0805">Transcription regulation</keyword>
<keyword evidence="4" id="KW-0808">Transferase</keyword>
<dbReference type="SMART" id="SM00388">
    <property type="entry name" value="HisKA"/>
    <property type="match status" value="1"/>
</dbReference>
<dbReference type="SUPFAM" id="SSF50998">
    <property type="entry name" value="Quinoprotein alcohol dehydrogenase-like"/>
    <property type="match status" value="1"/>
</dbReference>
<dbReference type="GO" id="GO:0005524">
    <property type="term" value="F:ATP binding"/>
    <property type="evidence" value="ECO:0007669"/>
    <property type="project" value="UniProtKB-KW"/>
</dbReference>
<evidence type="ECO:0000313" key="17">
    <source>
        <dbReference type="EMBL" id="TYK35723.1"/>
    </source>
</evidence>
<dbReference type="Pfam" id="PF02518">
    <property type="entry name" value="HATPase_c"/>
    <property type="match status" value="1"/>
</dbReference>
<dbReference type="GO" id="GO:0043565">
    <property type="term" value="F:sequence-specific DNA binding"/>
    <property type="evidence" value="ECO:0007669"/>
    <property type="project" value="InterPro"/>
</dbReference>
<evidence type="ECO:0000256" key="6">
    <source>
        <dbReference type="ARBA" id="ARBA00022777"/>
    </source>
</evidence>
<evidence type="ECO:0000256" key="4">
    <source>
        <dbReference type="ARBA" id="ARBA00022679"/>
    </source>
</evidence>
<feature type="modified residue" description="4-aspartylphosphate" evidence="12">
    <location>
        <position position="1093"/>
    </location>
</feature>
<feature type="domain" description="HTH araC/xylS-type" evidence="14">
    <location>
        <begin position="1192"/>
        <end position="1291"/>
    </location>
</feature>
<evidence type="ECO:0000259" key="16">
    <source>
        <dbReference type="PROSITE" id="PS50110"/>
    </source>
</evidence>
<dbReference type="SUPFAM" id="SSF55874">
    <property type="entry name" value="ATPase domain of HSP90 chaperone/DNA topoisomerase II/histidine kinase"/>
    <property type="match status" value="1"/>
</dbReference>
<dbReference type="CDD" id="cd17574">
    <property type="entry name" value="REC_OmpR"/>
    <property type="match status" value="1"/>
</dbReference>
<evidence type="ECO:0000259" key="14">
    <source>
        <dbReference type="PROSITE" id="PS01124"/>
    </source>
</evidence>
<feature type="transmembrane region" description="Helical" evidence="13">
    <location>
        <begin position="744"/>
        <end position="762"/>
    </location>
</feature>
<evidence type="ECO:0000256" key="9">
    <source>
        <dbReference type="ARBA" id="ARBA00023015"/>
    </source>
</evidence>
<evidence type="ECO:0000256" key="10">
    <source>
        <dbReference type="ARBA" id="ARBA00023125"/>
    </source>
</evidence>
<evidence type="ECO:0000256" key="1">
    <source>
        <dbReference type="ARBA" id="ARBA00000085"/>
    </source>
</evidence>
<dbReference type="Gene3D" id="3.40.50.2300">
    <property type="match status" value="1"/>
</dbReference>
<dbReference type="InterPro" id="IPR004358">
    <property type="entry name" value="Sig_transdc_His_kin-like_C"/>
</dbReference>